<dbReference type="CDD" id="cd03811">
    <property type="entry name" value="GT4_GT28_WabH-like"/>
    <property type="match status" value="1"/>
</dbReference>
<evidence type="ECO:0000313" key="3">
    <source>
        <dbReference type="EMBL" id="WXX24387.1"/>
    </source>
</evidence>
<proteinExistence type="predicted"/>
<dbReference type="EC" id="2.4.-.-" evidence="3"/>
<keyword evidence="4" id="KW-1185">Reference proteome</keyword>
<dbReference type="EMBL" id="CP093310">
    <property type="protein sequence ID" value="WXX24387.1"/>
    <property type="molecule type" value="Genomic_DNA"/>
</dbReference>
<dbReference type="KEGG" id="prae:MN210_17650"/>
<dbReference type="Pfam" id="PF13439">
    <property type="entry name" value="Glyco_transf_4"/>
    <property type="match status" value="1"/>
</dbReference>
<dbReference type="PANTHER" id="PTHR12526">
    <property type="entry name" value="GLYCOSYLTRANSFERASE"/>
    <property type="match status" value="1"/>
</dbReference>
<dbReference type="PANTHER" id="PTHR12526:SF630">
    <property type="entry name" value="GLYCOSYLTRANSFERASE"/>
    <property type="match status" value="1"/>
</dbReference>
<evidence type="ECO:0000313" key="4">
    <source>
        <dbReference type="Proteomes" id="UP000829560"/>
    </source>
</evidence>
<keyword evidence="3" id="KW-0808">Transferase</keyword>
<evidence type="ECO:0000259" key="1">
    <source>
        <dbReference type="Pfam" id="PF00534"/>
    </source>
</evidence>
<feature type="domain" description="Glycosyltransferase subfamily 4-like N-terminal" evidence="2">
    <location>
        <begin position="14"/>
        <end position="172"/>
    </location>
</feature>
<feature type="domain" description="Glycosyl transferase family 1" evidence="1">
    <location>
        <begin position="195"/>
        <end position="345"/>
    </location>
</feature>
<dbReference type="InterPro" id="IPR028098">
    <property type="entry name" value="Glyco_trans_4-like_N"/>
</dbReference>
<dbReference type="InterPro" id="IPR001296">
    <property type="entry name" value="Glyco_trans_1"/>
</dbReference>
<gene>
    <name evidence="3" type="ORF">MN210_17650</name>
</gene>
<dbReference type="Proteomes" id="UP000829560">
    <property type="component" value="Chromosome"/>
</dbReference>
<keyword evidence="3" id="KW-0328">Glycosyltransferase</keyword>
<dbReference type="GO" id="GO:1901135">
    <property type="term" value="P:carbohydrate derivative metabolic process"/>
    <property type="evidence" value="ECO:0007669"/>
    <property type="project" value="UniProtKB-ARBA"/>
</dbReference>
<protein>
    <submittedName>
        <fullName evidence="3">Glycosyltransferase</fullName>
        <ecNumber evidence="3">2.4.-.-</ecNumber>
    </submittedName>
</protein>
<dbReference type="GO" id="GO:0016757">
    <property type="term" value="F:glycosyltransferase activity"/>
    <property type="evidence" value="ECO:0007669"/>
    <property type="project" value="UniProtKB-KW"/>
</dbReference>
<evidence type="ECO:0000259" key="2">
    <source>
        <dbReference type="Pfam" id="PF13439"/>
    </source>
</evidence>
<dbReference type="RefSeq" id="WP_338412421.1">
    <property type="nucleotide sequence ID" value="NZ_CP093310.2"/>
</dbReference>
<dbReference type="AlphaFoldDB" id="A0AAU6PVH1"/>
<reference evidence="3" key="1">
    <citation type="submission" date="2024-03" db="EMBL/GenBank/DDBJ databases">
        <title>Psychrobacter raelis sp. nov. isolated from a dog with peritonitis.</title>
        <authorList>
            <person name="Schiavone A."/>
            <person name="Manzulli V."/>
            <person name="Camarda A."/>
            <person name="Cafiero M.A."/>
            <person name="Vasco I."/>
            <person name="Marino L."/>
            <person name="Pennuzzi G."/>
            <person name="Serrecchia L."/>
            <person name="Galante D."/>
            <person name="Pugliese N."/>
        </authorList>
    </citation>
    <scope>NUCLEOTIDE SEQUENCE</scope>
    <source>
        <strain evidence="3">PraFG1</strain>
    </source>
</reference>
<accession>A0AAU6PVH1</accession>
<name>A0AAU6PVH1_9GAMM</name>
<sequence>MNKIALYIPSMNGGGAERVMLALANGLAEKDIQVDLLLNRVDGPYLKDASKKVNIVNLNTSRTLRSILPLAKYLRTERPNAILSAMNYVNIVTVMAKLISNSDTKVIVSEHINLTESNKSSSTITHHILKLLMSYTYNKADKIVAVSNGVAESLIHEINIEANKLTTIYNPIFSEDLVRRSDEPVSHPWLNENALPLVLAVGRLTHQKDFATLIHAFKKVLKNKACNLIILGEGELRCELEKLIKDLNLQDNVQLPGFVNNPYAWMSKADLFVLSSIYEGFGNVLVEAMACGTPVVSTDCPSGPSEILENGRWGSLVPTNDPDSLAEAILKALNNTKFKSELVKKRAEDFSVDNSLSGYIAVFAP</sequence>
<organism evidence="3 4">
    <name type="scientific">Psychrobacter raelei</name>
    <dbReference type="NCBI Taxonomy" id="2565531"/>
    <lineage>
        <taxon>Bacteria</taxon>
        <taxon>Pseudomonadati</taxon>
        <taxon>Pseudomonadota</taxon>
        <taxon>Gammaproteobacteria</taxon>
        <taxon>Moraxellales</taxon>
        <taxon>Moraxellaceae</taxon>
        <taxon>Psychrobacter</taxon>
    </lineage>
</organism>
<dbReference type="SUPFAM" id="SSF53756">
    <property type="entry name" value="UDP-Glycosyltransferase/glycogen phosphorylase"/>
    <property type="match status" value="1"/>
</dbReference>
<dbReference type="Gene3D" id="3.40.50.2000">
    <property type="entry name" value="Glycogen Phosphorylase B"/>
    <property type="match status" value="2"/>
</dbReference>
<dbReference type="Pfam" id="PF00534">
    <property type="entry name" value="Glycos_transf_1"/>
    <property type="match status" value="1"/>
</dbReference>